<feature type="region of interest" description="Disordered" evidence="6">
    <location>
        <begin position="92"/>
        <end position="111"/>
    </location>
</feature>
<dbReference type="InterPro" id="IPR000209">
    <property type="entry name" value="Peptidase_S8/S53_dom"/>
</dbReference>
<evidence type="ECO:0000256" key="5">
    <source>
        <dbReference type="PROSITE-ProRule" id="PRU01240"/>
    </source>
</evidence>
<proteinExistence type="inferred from homology"/>
<evidence type="ECO:0000313" key="8">
    <source>
        <dbReference type="EMBL" id="EHK79899.1"/>
    </source>
</evidence>
<dbReference type="AlphaFoldDB" id="H0FSE9"/>
<feature type="region of interest" description="Disordered" evidence="6">
    <location>
        <begin position="41"/>
        <end position="70"/>
    </location>
</feature>
<dbReference type="PRINTS" id="PR00723">
    <property type="entry name" value="SUBTILISIN"/>
</dbReference>
<name>H0FSE9_RHIML</name>
<organism evidence="8 9">
    <name type="scientific">Sinorhizobium meliloti CCNWSX0020</name>
    <dbReference type="NCBI Taxonomy" id="1107881"/>
    <lineage>
        <taxon>Bacteria</taxon>
        <taxon>Pseudomonadati</taxon>
        <taxon>Pseudomonadota</taxon>
        <taxon>Alphaproteobacteria</taxon>
        <taxon>Hyphomicrobiales</taxon>
        <taxon>Rhizobiaceae</taxon>
        <taxon>Sinorhizobium/Ensifer group</taxon>
        <taxon>Sinorhizobium</taxon>
    </lineage>
</organism>
<feature type="active site" description="Charge relay system" evidence="5">
    <location>
        <position position="252"/>
    </location>
</feature>
<keyword evidence="4 5" id="KW-0720">Serine protease</keyword>
<dbReference type="Gene3D" id="3.40.50.200">
    <property type="entry name" value="Peptidase S8/S53 domain"/>
    <property type="match status" value="1"/>
</dbReference>
<dbReference type="CDD" id="cd05561">
    <property type="entry name" value="Peptidases_S8_4"/>
    <property type="match status" value="1"/>
</dbReference>
<evidence type="ECO:0000259" key="7">
    <source>
        <dbReference type="Pfam" id="PF00082"/>
    </source>
</evidence>
<feature type="active site" description="Charge relay system" evidence="5">
    <location>
        <position position="220"/>
    </location>
</feature>
<feature type="domain" description="Peptidase S8/S53" evidence="7">
    <location>
        <begin position="212"/>
        <end position="456"/>
    </location>
</feature>
<gene>
    <name evidence="8" type="ORF">SM0020_00300</name>
</gene>
<dbReference type="RefSeq" id="WP_003525296.1">
    <property type="nucleotide sequence ID" value="NZ_AGVV01000001.1"/>
</dbReference>
<evidence type="ECO:0000313" key="9">
    <source>
        <dbReference type="Proteomes" id="UP000004038"/>
    </source>
</evidence>
<feature type="compositionally biased region" description="Gly residues" evidence="6">
    <location>
        <begin position="50"/>
        <end position="70"/>
    </location>
</feature>
<dbReference type="PATRIC" id="fig|1107881.3.peg.61"/>
<dbReference type="PROSITE" id="PS51892">
    <property type="entry name" value="SUBTILASE"/>
    <property type="match status" value="1"/>
</dbReference>
<dbReference type="InterPro" id="IPR036852">
    <property type="entry name" value="Peptidase_S8/S53_dom_sf"/>
</dbReference>
<sequence length="468" mass="48651">MLTTLKLALIAPIAAIALVSGDILAPGNMIVGEVIGTGPALADDDDDDGGSGSGGDRGSSGSGRSGSYGAGAGWSGGKSLFPFRGLLPRRGAPRRSRAAAPAAPTRAPDEIVGLGFSPTELGELTATGFEVLERNTMASFNAEVIKLRIPQGLTLEAARQQARAAAPQAVIDFNHYFRPEQHPDGPCVTSDCLARDVIGWPSAQTGPSNCAAGVRIGLVDTAINPDHLAFEARNIEIVRLVEEELPESGRQHGTAVAALLVGSASSRTPGLIPGGKLIAVDAFHRGERQDDRSAAFDLARALDLLTRRQVQVINLSLAGPPNLLLEQAVIKAGERGIIMVAAAGNDGPKAEPVYPAAYEEVIAVTATDRRKRPYRRAGRGEHIDFAAPGVAVWTAASVSGARPKTGTSFAAPFVTAAVAMMKASEPDLAPEMIHSRLSGHAEDLGDPGKDPVFGWGLLNARAICKTKS</sequence>
<keyword evidence="2 5" id="KW-0645">Protease</keyword>
<dbReference type="GO" id="GO:0006508">
    <property type="term" value="P:proteolysis"/>
    <property type="evidence" value="ECO:0007669"/>
    <property type="project" value="UniProtKB-KW"/>
</dbReference>
<keyword evidence="3 5" id="KW-0378">Hydrolase</keyword>
<protein>
    <submittedName>
        <fullName evidence="8">Peptidase S8 and S53 subtilisin kexin sedolisin</fullName>
    </submittedName>
</protein>
<dbReference type="GO" id="GO:0004252">
    <property type="term" value="F:serine-type endopeptidase activity"/>
    <property type="evidence" value="ECO:0007669"/>
    <property type="project" value="UniProtKB-UniRule"/>
</dbReference>
<accession>H0FSE9</accession>
<dbReference type="EMBL" id="AGVV01000001">
    <property type="protein sequence ID" value="EHK79899.1"/>
    <property type="molecule type" value="Genomic_DNA"/>
</dbReference>
<dbReference type="InterPro" id="IPR050131">
    <property type="entry name" value="Peptidase_S8_subtilisin-like"/>
</dbReference>
<evidence type="ECO:0000256" key="6">
    <source>
        <dbReference type="SAM" id="MobiDB-lite"/>
    </source>
</evidence>
<dbReference type="PROSITE" id="PS00138">
    <property type="entry name" value="SUBTILASE_SER"/>
    <property type="match status" value="1"/>
</dbReference>
<evidence type="ECO:0000256" key="4">
    <source>
        <dbReference type="ARBA" id="ARBA00022825"/>
    </source>
</evidence>
<dbReference type="InterPro" id="IPR023828">
    <property type="entry name" value="Peptidase_S8_Ser-AS"/>
</dbReference>
<reference evidence="8 9" key="1">
    <citation type="journal article" date="2012" name="J. Bacteriol.">
        <title>Draft Genome Sequence of Sinorhizobium meliloti CCNWSX0020, a Nitrogen-Fixing Symbiont with Copper Tolerance Capability Isolated from Lead-Zinc Mine Tailings.</title>
        <authorList>
            <person name="Li Z."/>
            <person name="Ma Z."/>
            <person name="Hao X."/>
            <person name="Wei G."/>
        </authorList>
    </citation>
    <scope>NUCLEOTIDE SEQUENCE [LARGE SCALE GENOMIC DNA]</scope>
    <source>
        <strain evidence="8 9">CCNWSX0020</strain>
    </source>
</reference>
<dbReference type="PANTHER" id="PTHR43806">
    <property type="entry name" value="PEPTIDASE S8"/>
    <property type="match status" value="1"/>
</dbReference>
<dbReference type="InterPro" id="IPR015500">
    <property type="entry name" value="Peptidase_S8_subtilisin-rel"/>
</dbReference>
<evidence type="ECO:0000256" key="3">
    <source>
        <dbReference type="ARBA" id="ARBA00022801"/>
    </source>
</evidence>
<dbReference type="PANTHER" id="PTHR43806:SF11">
    <property type="entry name" value="CEREVISIN-RELATED"/>
    <property type="match status" value="1"/>
</dbReference>
<dbReference type="Proteomes" id="UP000004038">
    <property type="component" value="Unassembled WGS sequence"/>
</dbReference>
<evidence type="ECO:0000256" key="1">
    <source>
        <dbReference type="ARBA" id="ARBA00011073"/>
    </source>
</evidence>
<feature type="active site" description="Charge relay system" evidence="5">
    <location>
        <position position="408"/>
    </location>
</feature>
<evidence type="ECO:0000256" key="2">
    <source>
        <dbReference type="ARBA" id="ARBA00022670"/>
    </source>
</evidence>
<dbReference type="Pfam" id="PF00082">
    <property type="entry name" value="Peptidase_S8"/>
    <property type="match status" value="1"/>
</dbReference>
<comment type="similarity">
    <text evidence="1 5">Belongs to the peptidase S8 family.</text>
</comment>
<dbReference type="SUPFAM" id="SSF52743">
    <property type="entry name" value="Subtilisin-like"/>
    <property type="match status" value="1"/>
</dbReference>